<dbReference type="AlphaFoldDB" id="A0ABD2JCY5"/>
<keyword evidence="2" id="KW-1185">Reference proteome</keyword>
<accession>A0ABD2JCY5</accession>
<evidence type="ECO:0000313" key="1">
    <source>
        <dbReference type="EMBL" id="KAL3088470.1"/>
    </source>
</evidence>
<name>A0ABD2JCY5_HETSC</name>
<dbReference type="PANTHER" id="PTHR22954:SF3">
    <property type="entry name" value="PROTEIN CBG08539"/>
    <property type="match status" value="1"/>
</dbReference>
<organism evidence="1 2">
    <name type="scientific">Heterodera schachtii</name>
    <name type="common">Sugarbeet cyst nematode worm</name>
    <name type="synonym">Tylenchus schachtii</name>
    <dbReference type="NCBI Taxonomy" id="97005"/>
    <lineage>
        <taxon>Eukaryota</taxon>
        <taxon>Metazoa</taxon>
        <taxon>Ecdysozoa</taxon>
        <taxon>Nematoda</taxon>
        <taxon>Chromadorea</taxon>
        <taxon>Rhabditida</taxon>
        <taxon>Tylenchina</taxon>
        <taxon>Tylenchomorpha</taxon>
        <taxon>Tylenchoidea</taxon>
        <taxon>Heteroderidae</taxon>
        <taxon>Heteroderinae</taxon>
        <taxon>Heterodera</taxon>
    </lineage>
</organism>
<proteinExistence type="predicted"/>
<comment type="caution">
    <text evidence="1">The sequence shown here is derived from an EMBL/GenBank/DDBJ whole genome shotgun (WGS) entry which is preliminary data.</text>
</comment>
<dbReference type="InterPro" id="IPR005312">
    <property type="entry name" value="DUF1759"/>
</dbReference>
<dbReference type="Pfam" id="PF03564">
    <property type="entry name" value="DUF1759"/>
    <property type="match status" value="1"/>
</dbReference>
<reference evidence="1 2" key="1">
    <citation type="submission" date="2024-10" db="EMBL/GenBank/DDBJ databases">
        <authorList>
            <person name="Kim D."/>
        </authorList>
    </citation>
    <scope>NUCLEOTIDE SEQUENCE [LARGE SCALE GENOMIC DNA]</scope>
    <source>
        <strain evidence="1">Taebaek</strain>
    </source>
</reference>
<dbReference type="Proteomes" id="UP001620645">
    <property type="component" value="Unassembled WGS sequence"/>
</dbReference>
<protein>
    <submittedName>
        <fullName evidence="1">Uncharacterized protein</fullName>
    </submittedName>
</protein>
<evidence type="ECO:0000313" key="2">
    <source>
        <dbReference type="Proteomes" id="UP001620645"/>
    </source>
</evidence>
<sequence length="312" mass="36479">MSDIYVERIETAKYAIELYLDKPLPVLPQGVLTSQQRHILICDQREWKEISDELQTQVDEIKTARALYNQEISTLHGEEKTEFQRQFRTSVNATDLQNFLRRANQKLSNIRMLKSNIDRLLQDGPGGTARRNLALPKLSLKEFDGRNWDDFWPLFESTIHADTDLDYVQKMSYLDSLLRGEAKKVIQGLLPFSRENYELSVSLLKDKYGKNENLIRDLHNQLARLQISKSIGDDMKLQLELERLQYHPKGQALVQDEHRLEKSAHHGRRKVDEENRIRQALVRAEAEVHRDFHASFVPENILSWIVINLVQL</sequence>
<dbReference type="PANTHER" id="PTHR22954">
    <property type="entry name" value="RETROVIRAL PROTEASE-RELATED"/>
    <property type="match status" value="1"/>
</dbReference>
<dbReference type="EMBL" id="JBICCN010000157">
    <property type="protein sequence ID" value="KAL3088470.1"/>
    <property type="molecule type" value="Genomic_DNA"/>
</dbReference>
<gene>
    <name evidence="1" type="ORF">niasHS_009921</name>
</gene>